<dbReference type="AlphaFoldDB" id="A0A7W3W1H7"/>
<dbReference type="InterPro" id="IPR000182">
    <property type="entry name" value="GNAT_dom"/>
</dbReference>
<dbReference type="Gene3D" id="3.40.630.30">
    <property type="match status" value="1"/>
</dbReference>
<reference evidence="2 3" key="1">
    <citation type="submission" date="2020-08" db="EMBL/GenBank/DDBJ databases">
        <title>Amycolatopsis sp. nov. DR6-1 isolated from Dendrobium heterocarpum.</title>
        <authorList>
            <person name="Tedsree N."/>
            <person name="Kuncharoen N."/>
            <person name="Likhitwitayawuid K."/>
            <person name="Tanasupawat S."/>
        </authorList>
    </citation>
    <scope>NUCLEOTIDE SEQUENCE [LARGE SCALE GENOMIC DNA]</scope>
    <source>
        <strain evidence="2 3">DR6-1</strain>
    </source>
</reference>
<comment type="caution">
    <text evidence="2">The sequence shown here is derived from an EMBL/GenBank/DDBJ whole genome shotgun (WGS) entry which is preliminary data.</text>
</comment>
<dbReference type="CDD" id="cd04301">
    <property type="entry name" value="NAT_SF"/>
    <property type="match status" value="1"/>
</dbReference>
<evidence type="ECO:0000259" key="1">
    <source>
        <dbReference type="PROSITE" id="PS51186"/>
    </source>
</evidence>
<gene>
    <name evidence="2" type="ORF">H4281_28480</name>
</gene>
<keyword evidence="3" id="KW-1185">Reference proteome</keyword>
<name>A0A7W3W1H7_9PSEU</name>
<dbReference type="PROSITE" id="PS51186">
    <property type="entry name" value="GNAT"/>
    <property type="match status" value="1"/>
</dbReference>
<keyword evidence="2" id="KW-0808">Transferase</keyword>
<dbReference type="Proteomes" id="UP000526734">
    <property type="component" value="Unassembled WGS sequence"/>
</dbReference>
<evidence type="ECO:0000313" key="3">
    <source>
        <dbReference type="Proteomes" id="UP000526734"/>
    </source>
</evidence>
<dbReference type="Pfam" id="PF00583">
    <property type="entry name" value="Acetyltransf_1"/>
    <property type="match status" value="1"/>
</dbReference>
<dbReference type="SUPFAM" id="SSF55729">
    <property type="entry name" value="Acyl-CoA N-acyltransferases (Nat)"/>
    <property type="match status" value="1"/>
</dbReference>
<dbReference type="EMBL" id="JACGZW010000010">
    <property type="protein sequence ID" value="MBB1157100.1"/>
    <property type="molecule type" value="Genomic_DNA"/>
</dbReference>
<protein>
    <submittedName>
        <fullName evidence="2">GNAT family N-acetyltransferase</fullName>
    </submittedName>
</protein>
<accession>A0A7W3W1H7</accession>
<sequence length="263" mass="28337">MELASAVLGRAEIFEREPLDHVVARLSWRDGRLDAARAAVTAAVAAAPAGGSVYLPVSASVSADHAERRDVAQACGFALFQEKEGFWWADTGQAIPDPVGLRLEPMSRIGREPFAHVIAQCVAQTLDRTDALVFGRRQPEQWVATFLDHHASGADAQSWLYAETPAGVPVGFVGLAQRESDPAVGTIVLIGVLPEQRGRRHVDRLLLAAYRAARTRGFAEVQSLVDVANHPMTAAMLRSGADSDADPWHNWLYLISAPAAESS</sequence>
<organism evidence="2 3">
    <name type="scientific">Amycolatopsis dendrobii</name>
    <dbReference type="NCBI Taxonomy" id="2760662"/>
    <lineage>
        <taxon>Bacteria</taxon>
        <taxon>Bacillati</taxon>
        <taxon>Actinomycetota</taxon>
        <taxon>Actinomycetes</taxon>
        <taxon>Pseudonocardiales</taxon>
        <taxon>Pseudonocardiaceae</taxon>
        <taxon>Amycolatopsis</taxon>
    </lineage>
</organism>
<dbReference type="GO" id="GO:0016747">
    <property type="term" value="F:acyltransferase activity, transferring groups other than amino-acyl groups"/>
    <property type="evidence" value="ECO:0007669"/>
    <property type="project" value="InterPro"/>
</dbReference>
<dbReference type="RefSeq" id="WP_182893988.1">
    <property type="nucleotide sequence ID" value="NZ_JACGZW010000010.1"/>
</dbReference>
<proteinExistence type="predicted"/>
<dbReference type="InterPro" id="IPR016181">
    <property type="entry name" value="Acyl_CoA_acyltransferase"/>
</dbReference>
<feature type="domain" description="N-acetyltransferase" evidence="1">
    <location>
        <begin position="101"/>
        <end position="258"/>
    </location>
</feature>
<evidence type="ECO:0000313" key="2">
    <source>
        <dbReference type="EMBL" id="MBB1157100.1"/>
    </source>
</evidence>